<dbReference type="AlphaFoldDB" id="A0AAV5AE05"/>
<gene>
    <name evidence="2" type="ORF">Clacol_005971</name>
</gene>
<protein>
    <submittedName>
        <fullName evidence="2">Uncharacterized protein</fullName>
    </submittedName>
</protein>
<evidence type="ECO:0000313" key="3">
    <source>
        <dbReference type="Proteomes" id="UP001050691"/>
    </source>
</evidence>
<reference evidence="2" key="1">
    <citation type="submission" date="2021-10" db="EMBL/GenBank/DDBJ databases">
        <title>De novo Genome Assembly of Clathrus columnatus (Basidiomycota, Fungi) Using Illumina and Nanopore Sequence Data.</title>
        <authorList>
            <person name="Ogiso-Tanaka E."/>
            <person name="Itagaki H."/>
            <person name="Hosoya T."/>
            <person name="Hosaka K."/>
        </authorList>
    </citation>
    <scope>NUCLEOTIDE SEQUENCE</scope>
    <source>
        <strain evidence="2">MO-923</strain>
    </source>
</reference>
<keyword evidence="3" id="KW-1185">Reference proteome</keyword>
<feature type="region of interest" description="Disordered" evidence="1">
    <location>
        <begin position="281"/>
        <end position="301"/>
    </location>
</feature>
<evidence type="ECO:0000256" key="1">
    <source>
        <dbReference type="SAM" id="MobiDB-lite"/>
    </source>
</evidence>
<feature type="compositionally biased region" description="Polar residues" evidence="1">
    <location>
        <begin position="289"/>
        <end position="299"/>
    </location>
</feature>
<accession>A0AAV5AE05</accession>
<comment type="caution">
    <text evidence="2">The sequence shown here is derived from an EMBL/GenBank/DDBJ whole genome shotgun (WGS) entry which is preliminary data.</text>
</comment>
<proteinExistence type="predicted"/>
<dbReference type="Proteomes" id="UP001050691">
    <property type="component" value="Unassembled WGS sequence"/>
</dbReference>
<sequence>MGYSTFHHPDTFRSSRSPATVAMTDCHPLATAVCVRPVSPYAISRVSRTRRKEKLRSVRRQSSVRCFAPNLHSQPPVPCSVNNDYSDKLNNFPSTPSEYAAYRAALKATPNTTFKPTIFSTPPIHVPFRSIPQTIPPVVNIIPTLSLNLGLGRVASSSCSSASTLSSFQPHRHNPPSLAPTATKRRRVSKSAIAEAQWWIRMYESLAWHIKQVEEQQLQPPFSQHELAFLERLEAQVRSRWYPIIERAERMARRDPPSSIAVSLEGLHSHAGSVEELGSALQPSGLYQGPTSSESSDPTTVMLGPTQLAAQAFLRRSQAGEKPMRRKRHISPGRSALRCEITV</sequence>
<feature type="region of interest" description="Disordered" evidence="1">
    <location>
        <begin position="165"/>
        <end position="186"/>
    </location>
</feature>
<evidence type="ECO:0000313" key="2">
    <source>
        <dbReference type="EMBL" id="GJJ11733.1"/>
    </source>
</evidence>
<dbReference type="EMBL" id="BPWL01000007">
    <property type="protein sequence ID" value="GJJ11733.1"/>
    <property type="molecule type" value="Genomic_DNA"/>
</dbReference>
<name>A0AAV5AE05_9AGAM</name>
<organism evidence="2 3">
    <name type="scientific">Clathrus columnatus</name>
    <dbReference type="NCBI Taxonomy" id="1419009"/>
    <lineage>
        <taxon>Eukaryota</taxon>
        <taxon>Fungi</taxon>
        <taxon>Dikarya</taxon>
        <taxon>Basidiomycota</taxon>
        <taxon>Agaricomycotina</taxon>
        <taxon>Agaricomycetes</taxon>
        <taxon>Phallomycetidae</taxon>
        <taxon>Phallales</taxon>
        <taxon>Clathraceae</taxon>
        <taxon>Clathrus</taxon>
    </lineage>
</organism>